<accession>A0A8J3BLF6</accession>
<comment type="caution">
    <text evidence="1">The sequence shown here is derived from an EMBL/GenBank/DDBJ whole genome shotgun (WGS) entry which is preliminary data.</text>
</comment>
<proteinExistence type="predicted"/>
<reference evidence="1" key="2">
    <citation type="submission" date="2020-09" db="EMBL/GenBank/DDBJ databases">
        <authorList>
            <person name="Sun Q."/>
            <person name="Ohkuma M."/>
        </authorList>
    </citation>
    <scope>NUCLEOTIDE SEQUENCE</scope>
    <source>
        <strain evidence="1">JCM 12862</strain>
    </source>
</reference>
<sequence>MNMSIIKTYNIRIVPTNSTYDDIFGFKKQFITKYGNHPLSNSNPHITLAQFDMDYQYHDKLINFFTQLAYNKTFNLSIEGFKVFPKLLFLDVPVTKEINLIHEQLKTIWVRDLHFKSSLLKISKTPHITISKTFDKATLEASFDFFSKMGYANTFEVNHLILTSREPSKTWDWEQKIILTS</sequence>
<dbReference type="Pfam" id="PF13563">
    <property type="entry name" value="2_5_RNA_ligase2"/>
    <property type="match status" value="1"/>
</dbReference>
<evidence type="ECO:0000313" key="1">
    <source>
        <dbReference type="EMBL" id="GGK29646.1"/>
    </source>
</evidence>
<dbReference type="Gene3D" id="3.90.1140.10">
    <property type="entry name" value="Cyclic phosphodiesterase"/>
    <property type="match status" value="1"/>
</dbReference>
<evidence type="ECO:0008006" key="3">
    <source>
        <dbReference type="Google" id="ProtNLM"/>
    </source>
</evidence>
<dbReference type="InterPro" id="IPR009097">
    <property type="entry name" value="Cyclic_Pdiesterase"/>
</dbReference>
<keyword evidence="2" id="KW-1185">Reference proteome</keyword>
<evidence type="ECO:0000313" key="2">
    <source>
        <dbReference type="Proteomes" id="UP000612329"/>
    </source>
</evidence>
<dbReference type="AlphaFoldDB" id="A0A8J3BLF6"/>
<dbReference type="Proteomes" id="UP000612329">
    <property type="component" value="Unassembled WGS sequence"/>
</dbReference>
<dbReference type="SUPFAM" id="SSF55144">
    <property type="entry name" value="LigT-like"/>
    <property type="match status" value="1"/>
</dbReference>
<dbReference type="EMBL" id="BMNR01000005">
    <property type="protein sequence ID" value="GGK29646.1"/>
    <property type="molecule type" value="Genomic_DNA"/>
</dbReference>
<gene>
    <name evidence="1" type="ORF">GCM10007962_24870</name>
</gene>
<protein>
    <recommendedName>
        <fullName evidence="3">2'-5' RNA ligase family protein</fullName>
    </recommendedName>
</protein>
<reference evidence="1" key="1">
    <citation type="journal article" date="2014" name="Int. J. Syst. Evol. Microbiol.">
        <title>Complete genome sequence of Corynebacterium casei LMG S-19264T (=DSM 44701T), isolated from a smear-ripened cheese.</title>
        <authorList>
            <consortium name="US DOE Joint Genome Institute (JGI-PGF)"/>
            <person name="Walter F."/>
            <person name="Albersmeier A."/>
            <person name="Kalinowski J."/>
            <person name="Ruckert C."/>
        </authorList>
    </citation>
    <scope>NUCLEOTIDE SEQUENCE</scope>
    <source>
        <strain evidence="1">JCM 12862</strain>
    </source>
</reference>
<name>A0A8J3BLF6_9FLAO</name>
<organism evidence="1 2">
    <name type="scientific">Yeosuana aromativorans</name>
    <dbReference type="NCBI Taxonomy" id="288019"/>
    <lineage>
        <taxon>Bacteria</taxon>
        <taxon>Pseudomonadati</taxon>
        <taxon>Bacteroidota</taxon>
        <taxon>Flavobacteriia</taxon>
        <taxon>Flavobacteriales</taxon>
        <taxon>Flavobacteriaceae</taxon>
        <taxon>Yeosuana</taxon>
    </lineage>
</organism>